<dbReference type="Pfam" id="PF05576">
    <property type="entry name" value="Peptidase_S37"/>
    <property type="match status" value="1"/>
</dbReference>
<dbReference type="OrthoDB" id="3979391at2"/>
<keyword evidence="8" id="KW-1185">Reference proteome</keyword>
<dbReference type="AlphaFoldDB" id="A0A5P0YU05"/>
<sequence length="480" mass="54202">MRKTLRWLLSLVVLIGATGLGTASAGAAGTGTGQTDVKDRLLKIRGMSLIEEKPVEGYRFFVLNYEQPVDHRKPKKGTFKQRITVLHKSEKRPTVFFTSGYGLNTNPARSEPTRIIDGNQVSMEYRFFTPSRPQPADWTKLDIWQAASDQHRIYRALSPIYTRNWISTGGSKGGMTATYYRRFYPHDMSGTVAYVAPNNVNNNEDSAYDRFLANVGTPECRAALAGVERESLKRRDEMVARYEKDAADEGWTFDLVGSADRAFEVAVLDLSWAFWQYQRASDCPTVPGRDATTEELYDFVDRVGGFGFYSDQGMTPYVPYFYQAGTQLGQPNVKTPHLDDLLRYPGINVPRTFVPREIPMRFQRNAMRDIDRWVRNHSSRMLFVNGENDPWRAEPFRLGKGSRDSALYVAPGANHGANINALREADRIAATESVLRWAGVKAEKAQTTQQRAATELARPLASFDRELDQPMVERVGGRLP</sequence>
<comment type="caution">
    <text evidence="7">The sequence shown here is derived from an EMBL/GenBank/DDBJ whole genome shotgun (WGS) entry which is preliminary data.</text>
</comment>
<evidence type="ECO:0000313" key="6">
    <source>
        <dbReference type="EMBL" id="MBB1262079.1"/>
    </source>
</evidence>
<dbReference type="Proteomes" id="UP000525686">
    <property type="component" value="Unassembled WGS sequence"/>
</dbReference>
<dbReference type="SUPFAM" id="SSF53474">
    <property type="entry name" value="alpha/beta-Hydrolases"/>
    <property type="match status" value="1"/>
</dbReference>
<evidence type="ECO:0000256" key="4">
    <source>
        <dbReference type="SAM" id="SignalP"/>
    </source>
</evidence>
<dbReference type="GO" id="GO:0006508">
    <property type="term" value="P:proteolysis"/>
    <property type="evidence" value="ECO:0007669"/>
    <property type="project" value="UniProtKB-KW"/>
</dbReference>
<evidence type="ECO:0000313" key="7">
    <source>
        <dbReference type="EMBL" id="MQS03785.1"/>
    </source>
</evidence>
<keyword evidence="1" id="KW-0645">Protease</keyword>
<proteinExistence type="predicted"/>
<evidence type="ECO:0000313" key="9">
    <source>
        <dbReference type="Proteomes" id="UP000517765"/>
    </source>
</evidence>
<keyword evidence="7" id="KW-0031">Aminopeptidase</keyword>
<keyword evidence="3" id="KW-0378">Hydrolase</keyword>
<evidence type="ECO:0000256" key="1">
    <source>
        <dbReference type="ARBA" id="ARBA00022670"/>
    </source>
</evidence>
<dbReference type="InterPro" id="IPR008761">
    <property type="entry name" value="Peptidase_S37"/>
</dbReference>
<reference evidence="9 10" key="2">
    <citation type="submission" date="2020-05" db="EMBL/GenBank/DDBJ databases">
        <title>Classification of alakaliphilic streptomycetes isolated from an alkaline soil next to Lonar Crater, India and a proposal for the recognition of Streptomyces alkaliterrae sp. nov.</title>
        <authorList>
            <person name="Golinska P."/>
        </authorList>
    </citation>
    <scope>NUCLEOTIDE SEQUENCE [LARGE SCALE GENOMIC DNA]</scope>
    <source>
        <strain evidence="10">OF3</strain>
        <strain evidence="9">OF8</strain>
    </source>
</reference>
<keyword evidence="2 4" id="KW-0732">Signal</keyword>
<dbReference type="Gene3D" id="3.40.50.1820">
    <property type="entry name" value="alpha/beta hydrolase"/>
    <property type="match status" value="1"/>
</dbReference>
<evidence type="ECO:0000313" key="10">
    <source>
        <dbReference type="Proteomes" id="UP000525686"/>
    </source>
</evidence>
<feature type="signal peptide" evidence="4">
    <location>
        <begin position="1"/>
        <end position="25"/>
    </location>
</feature>
<dbReference type="Proteomes" id="UP000517765">
    <property type="component" value="Unassembled WGS sequence"/>
</dbReference>
<dbReference type="PANTHER" id="PTHR11010:SF38">
    <property type="entry name" value="LYSOSOMAL PRO-X CARBOXYPEPTIDASE"/>
    <property type="match status" value="1"/>
</dbReference>
<feature type="chain" id="PRO_5036149086" evidence="4">
    <location>
        <begin position="26"/>
        <end position="480"/>
    </location>
</feature>
<evidence type="ECO:0000313" key="5">
    <source>
        <dbReference type="EMBL" id="MBB1255238.1"/>
    </source>
</evidence>
<dbReference type="EMBL" id="JABJXA010000253">
    <property type="protein sequence ID" value="MBB1262079.1"/>
    <property type="molecule type" value="Genomic_DNA"/>
</dbReference>
<dbReference type="RefSeq" id="WP_143649351.1">
    <property type="nucleotide sequence ID" value="NZ_JABJWZ010000181.1"/>
</dbReference>
<dbReference type="EMBL" id="JABJWZ010000181">
    <property type="protein sequence ID" value="MBB1255238.1"/>
    <property type="molecule type" value="Genomic_DNA"/>
</dbReference>
<reference evidence="5" key="3">
    <citation type="journal article" name="Syst. Appl. Microbiol.">
        <title>Streptomyces alkaliterrae sp. nov., isolated from an alkaline soil, and emended descriptions of Streptomyces alkaliphilus, Streptomyces calidiresistens and Streptomyces durbertensis.</title>
        <authorList>
            <person name="Swiecimska M."/>
            <person name="Golinska P."/>
            <person name="Nouioui I."/>
            <person name="Wypij M."/>
            <person name="Rai M."/>
            <person name="Sangal V."/>
            <person name="Goodfellow M."/>
        </authorList>
    </citation>
    <scope>NUCLEOTIDE SEQUENCE</scope>
    <source>
        <strain evidence="5">OF3</strain>
        <strain evidence="6">OF8</strain>
    </source>
</reference>
<dbReference type="Proteomes" id="UP000320857">
    <property type="component" value="Unassembled WGS sequence"/>
</dbReference>
<dbReference type="GO" id="GO:0004177">
    <property type="term" value="F:aminopeptidase activity"/>
    <property type="evidence" value="ECO:0007669"/>
    <property type="project" value="UniProtKB-KW"/>
</dbReference>
<organism evidence="7 8">
    <name type="scientific">Streptomyces alkaliterrae</name>
    <dbReference type="NCBI Taxonomy" id="2213162"/>
    <lineage>
        <taxon>Bacteria</taxon>
        <taxon>Bacillati</taxon>
        <taxon>Actinomycetota</taxon>
        <taxon>Actinomycetes</taxon>
        <taxon>Kitasatosporales</taxon>
        <taxon>Streptomycetaceae</taxon>
        <taxon>Streptomyces</taxon>
    </lineage>
</organism>
<reference evidence="7 8" key="1">
    <citation type="submission" date="2019-10" db="EMBL/GenBank/DDBJ databases">
        <title>Streptomyces sp. nov., a novel actinobacterium isolated from alkaline environment.</title>
        <authorList>
            <person name="Golinska P."/>
        </authorList>
    </citation>
    <scope>NUCLEOTIDE SEQUENCE [LARGE SCALE GENOMIC DNA]</scope>
    <source>
        <strain evidence="7 8">OF1</strain>
    </source>
</reference>
<protein>
    <submittedName>
        <fullName evidence="7">Aminopeptidase</fullName>
    </submittedName>
</protein>
<name>A0A5P0YU05_9ACTN</name>
<dbReference type="EMBL" id="VJYK02000203">
    <property type="protein sequence ID" value="MQS03785.1"/>
    <property type="molecule type" value="Genomic_DNA"/>
</dbReference>
<gene>
    <name evidence="7" type="ORF">FNX44_018285</name>
    <name evidence="5" type="ORF">H3146_18030</name>
    <name evidence="6" type="ORF">H3147_25205</name>
</gene>
<accession>A0A5P0YU05</accession>
<dbReference type="GO" id="GO:0008239">
    <property type="term" value="F:dipeptidyl-peptidase activity"/>
    <property type="evidence" value="ECO:0007669"/>
    <property type="project" value="TreeGrafter"/>
</dbReference>
<dbReference type="PANTHER" id="PTHR11010">
    <property type="entry name" value="PROTEASE S28 PRO-X CARBOXYPEPTIDASE-RELATED"/>
    <property type="match status" value="1"/>
</dbReference>
<dbReference type="InterPro" id="IPR029058">
    <property type="entry name" value="AB_hydrolase_fold"/>
</dbReference>
<evidence type="ECO:0000256" key="2">
    <source>
        <dbReference type="ARBA" id="ARBA00022729"/>
    </source>
</evidence>
<evidence type="ECO:0000256" key="3">
    <source>
        <dbReference type="ARBA" id="ARBA00022801"/>
    </source>
</evidence>
<evidence type="ECO:0000313" key="8">
    <source>
        <dbReference type="Proteomes" id="UP000320857"/>
    </source>
</evidence>